<sequence length="484" mass="55353">MKYIYIIFLIIGLLVGSACSNKLDLYPTTQQTEGTFYQNEQEIEQTVDEIYHQLGLVYNANGLPDLFGELYSDNTQILLRTGANNFGEQITDYFLQSDNGLIRSAWESCYGAIGICNNAIYQLENTSVKIEPSRIDQLKAQATFVRALLYFNMVRAWGAIPYIDTKITPEESYSYLRVEPDEIYQNLIQDLNFAKENLPESYTGNDIGRVTKYAASAVLAKVYLTQGNSSAAKTELEIIINSNRYSLDANNDGTVNEEDYLFLFKSDTKNSKSSILEVQYLSGVNASNANHQVNYTPFFFDFHLPDQDITFRGNGHNTPSEDLEIEFEENDPRKETSIYPGYENLSTGEFVDYPFTMKFFDPDYENEGQNFEIIRYADILLMYAEITQDAQYLNMVRERVGMPTFGAVGYPSGDFPTLPLAIEHERRIELCFEFHRFFDLVRTNRAVQVMESKGYSISESKLVFPIPLNEIDINPEITQNNGYN</sequence>
<dbReference type="Pfam" id="PF07980">
    <property type="entry name" value="SusD_RagB"/>
    <property type="match status" value="1"/>
</dbReference>
<comment type="subcellular location">
    <subcellularLocation>
        <location evidence="1">Cell outer membrane</location>
    </subcellularLocation>
</comment>
<protein>
    <submittedName>
        <fullName evidence="8">SusD family protein</fullName>
    </submittedName>
</protein>
<evidence type="ECO:0000259" key="7">
    <source>
        <dbReference type="Pfam" id="PF14322"/>
    </source>
</evidence>
<gene>
    <name evidence="8" type="ORF">SAMN04488514_112105</name>
</gene>
<proteinExistence type="inferred from homology"/>
<evidence type="ECO:0000313" key="9">
    <source>
        <dbReference type="Proteomes" id="UP000199440"/>
    </source>
</evidence>
<dbReference type="CDD" id="cd08977">
    <property type="entry name" value="SusD"/>
    <property type="match status" value="1"/>
</dbReference>
<dbReference type="InterPro" id="IPR011990">
    <property type="entry name" value="TPR-like_helical_dom_sf"/>
</dbReference>
<evidence type="ECO:0000256" key="5">
    <source>
        <dbReference type="ARBA" id="ARBA00023237"/>
    </source>
</evidence>
<evidence type="ECO:0000313" key="8">
    <source>
        <dbReference type="EMBL" id="SDM66952.1"/>
    </source>
</evidence>
<dbReference type="InterPro" id="IPR018247">
    <property type="entry name" value="EF_Hand_1_Ca_BS"/>
</dbReference>
<evidence type="ECO:0000256" key="2">
    <source>
        <dbReference type="ARBA" id="ARBA00006275"/>
    </source>
</evidence>
<dbReference type="AlphaFoldDB" id="A0A1G9V438"/>
<keyword evidence="9" id="KW-1185">Reference proteome</keyword>
<dbReference type="Pfam" id="PF14322">
    <property type="entry name" value="SusD-like_3"/>
    <property type="match status" value="1"/>
</dbReference>
<dbReference type="InterPro" id="IPR012944">
    <property type="entry name" value="SusD_RagB_dom"/>
</dbReference>
<evidence type="ECO:0000256" key="3">
    <source>
        <dbReference type="ARBA" id="ARBA00022729"/>
    </source>
</evidence>
<dbReference type="InterPro" id="IPR033985">
    <property type="entry name" value="SusD-like_N"/>
</dbReference>
<name>A0A1G9V438_9FLAO</name>
<evidence type="ECO:0000259" key="6">
    <source>
        <dbReference type="Pfam" id="PF07980"/>
    </source>
</evidence>
<dbReference type="OrthoDB" id="5694214at2"/>
<dbReference type="STRING" id="192904.SAMN04488514_112105"/>
<evidence type="ECO:0000256" key="1">
    <source>
        <dbReference type="ARBA" id="ARBA00004442"/>
    </source>
</evidence>
<keyword evidence="3" id="KW-0732">Signal</keyword>
<dbReference type="PROSITE" id="PS51257">
    <property type="entry name" value="PROKAR_LIPOPROTEIN"/>
    <property type="match status" value="1"/>
</dbReference>
<dbReference type="RefSeq" id="WP_089893471.1">
    <property type="nucleotide sequence ID" value="NZ_FNGV01000012.1"/>
</dbReference>
<dbReference type="GO" id="GO:0009279">
    <property type="term" value="C:cell outer membrane"/>
    <property type="evidence" value="ECO:0007669"/>
    <property type="project" value="UniProtKB-SubCell"/>
</dbReference>
<organism evidence="8 9">
    <name type="scientific">Kriegella aquimaris</name>
    <dbReference type="NCBI Taxonomy" id="192904"/>
    <lineage>
        <taxon>Bacteria</taxon>
        <taxon>Pseudomonadati</taxon>
        <taxon>Bacteroidota</taxon>
        <taxon>Flavobacteriia</taxon>
        <taxon>Flavobacteriales</taxon>
        <taxon>Flavobacteriaceae</taxon>
        <taxon>Kriegella</taxon>
    </lineage>
</organism>
<feature type="domain" description="RagB/SusD" evidence="6">
    <location>
        <begin position="328"/>
        <end position="483"/>
    </location>
</feature>
<comment type="similarity">
    <text evidence="2">Belongs to the SusD family.</text>
</comment>
<reference evidence="9" key="1">
    <citation type="submission" date="2016-10" db="EMBL/GenBank/DDBJ databases">
        <authorList>
            <person name="Varghese N."/>
            <person name="Submissions S."/>
        </authorList>
    </citation>
    <scope>NUCLEOTIDE SEQUENCE [LARGE SCALE GENOMIC DNA]</scope>
    <source>
        <strain evidence="9">DSM 19886</strain>
    </source>
</reference>
<dbReference type="SUPFAM" id="SSF48452">
    <property type="entry name" value="TPR-like"/>
    <property type="match status" value="1"/>
</dbReference>
<keyword evidence="5" id="KW-0998">Cell outer membrane</keyword>
<dbReference type="Gene3D" id="1.25.40.390">
    <property type="match status" value="1"/>
</dbReference>
<keyword evidence="4" id="KW-0472">Membrane</keyword>
<dbReference type="EMBL" id="FNGV01000012">
    <property type="protein sequence ID" value="SDM66952.1"/>
    <property type="molecule type" value="Genomic_DNA"/>
</dbReference>
<feature type="domain" description="SusD-like N-terminal" evidence="7">
    <location>
        <begin position="41"/>
        <end position="224"/>
    </location>
</feature>
<accession>A0A1G9V438</accession>
<dbReference type="Proteomes" id="UP000199440">
    <property type="component" value="Unassembled WGS sequence"/>
</dbReference>
<dbReference type="PROSITE" id="PS00018">
    <property type="entry name" value="EF_HAND_1"/>
    <property type="match status" value="1"/>
</dbReference>
<evidence type="ECO:0000256" key="4">
    <source>
        <dbReference type="ARBA" id="ARBA00023136"/>
    </source>
</evidence>